<dbReference type="InterPro" id="IPR013551">
    <property type="entry name" value="YicC-like_C"/>
</dbReference>
<sequence length="300" mass="32336">MTGLVRIVSMTGFARAQGEYGPNSFIWELRSVNGRGLDVKLRLPSGLEGLEFPLREMAAKIFKRGNISGSLTLKREVAGAIQPDLEVLEKVKRLAVELAASIPGALPPRAELLLGLPGVMRTACTQDESEDERTAMANAVKQAFAQALDGLAKARAAEGQKLAAIAKINLDEIGDLYCRACTEAARQPELHRARLTAQLADLLGNTQGLPEDRLAQEIAMLATKSDVREELDRLAAHIATAKALLADGAGVGRKLDFLMQEFNREANTLCSKSASTELTNLGLALKAAIEQLREQVQNVE</sequence>
<keyword evidence="3" id="KW-0255">Endonuclease</keyword>
<keyword evidence="9" id="KW-1185">Reference proteome</keyword>
<keyword evidence="4" id="KW-0378">Hydrolase</keyword>
<evidence type="ECO:0000256" key="4">
    <source>
        <dbReference type="ARBA" id="ARBA00022801"/>
    </source>
</evidence>
<dbReference type="STRING" id="1120923.SAMN02746095_00338"/>
<dbReference type="PANTHER" id="PTHR30636">
    <property type="entry name" value="UPF0701 PROTEIN YICC"/>
    <property type="match status" value="1"/>
</dbReference>
<proteinExistence type="inferred from homology"/>
<feature type="domain" description="Endoribonuclease YicC-like C-terminal" evidence="7">
    <location>
        <begin position="185"/>
        <end position="300"/>
    </location>
</feature>
<evidence type="ECO:0000259" key="6">
    <source>
        <dbReference type="Pfam" id="PF03755"/>
    </source>
</evidence>
<accession>A0A0D6PDR6</accession>
<name>A0A0D6PDR6_9PROT</name>
<dbReference type="InterPro" id="IPR005229">
    <property type="entry name" value="YicC/YloC-like"/>
</dbReference>
<dbReference type="NCBIfam" id="TIGR00255">
    <property type="entry name" value="YicC/YloC family endoribonuclease"/>
    <property type="match status" value="1"/>
</dbReference>
<feature type="domain" description="Endoribonuclease YicC-like N-terminal" evidence="6">
    <location>
        <begin position="7"/>
        <end position="163"/>
    </location>
</feature>
<evidence type="ECO:0008006" key="10">
    <source>
        <dbReference type="Google" id="ProtNLM"/>
    </source>
</evidence>
<keyword evidence="2" id="KW-0540">Nuclease</keyword>
<evidence type="ECO:0000313" key="9">
    <source>
        <dbReference type="Proteomes" id="UP000032668"/>
    </source>
</evidence>
<dbReference type="GO" id="GO:0016787">
    <property type="term" value="F:hydrolase activity"/>
    <property type="evidence" value="ECO:0007669"/>
    <property type="project" value="UniProtKB-KW"/>
</dbReference>
<dbReference type="Proteomes" id="UP000032668">
    <property type="component" value="Unassembled WGS sequence"/>
</dbReference>
<dbReference type="InterPro" id="IPR013527">
    <property type="entry name" value="YicC-like_N"/>
</dbReference>
<dbReference type="RefSeq" id="WP_048877860.1">
    <property type="nucleotide sequence ID" value="NZ_BANC01000020.1"/>
</dbReference>
<dbReference type="Pfam" id="PF08340">
    <property type="entry name" value="YicC-like_C"/>
    <property type="match status" value="1"/>
</dbReference>
<dbReference type="OrthoDB" id="9771229at2"/>
<evidence type="ECO:0000256" key="2">
    <source>
        <dbReference type="ARBA" id="ARBA00022722"/>
    </source>
</evidence>
<comment type="similarity">
    <text evidence="5">Belongs to the YicC/YloC family.</text>
</comment>
<protein>
    <recommendedName>
        <fullName evidence="10">Stress-induced protein</fullName>
    </recommendedName>
</protein>
<reference evidence="8 9" key="1">
    <citation type="submission" date="2012-11" db="EMBL/GenBank/DDBJ databases">
        <title>Whole genome sequence of Acidocella aminolytica 101 = DSM 11237.</title>
        <authorList>
            <person name="Azuma Y."/>
            <person name="Higashiura N."/>
            <person name="Hirakawa H."/>
            <person name="Matsushita K."/>
        </authorList>
    </citation>
    <scope>NUCLEOTIDE SEQUENCE [LARGE SCALE GENOMIC DNA]</scope>
    <source>
        <strain evidence="9">101 / DSM 11237</strain>
    </source>
</reference>
<evidence type="ECO:0000256" key="3">
    <source>
        <dbReference type="ARBA" id="ARBA00022759"/>
    </source>
</evidence>
<evidence type="ECO:0000256" key="1">
    <source>
        <dbReference type="ARBA" id="ARBA00001968"/>
    </source>
</evidence>
<organism evidence="8 9">
    <name type="scientific">Acidocella aminolytica 101 = DSM 11237</name>
    <dbReference type="NCBI Taxonomy" id="1120923"/>
    <lineage>
        <taxon>Bacteria</taxon>
        <taxon>Pseudomonadati</taxon>
        <taxon>Pseudomonadota</taxon>
        <taxon>Alphaproteobacteria</taxon>
        <taxon>Acetobacterales</taxon>
        <taxon>Acidocellaceae</taxon>
        <taxon>Acidocella</taxon>
    </lineage>
</organism>
<dbReference type="PANTHER" id="PTHR30636:SF3">
    <property type="entry name" value="UPF0701 PROTEIN YICC"/>
    <property type="match status" value="1"/>
</dbReference>
<dbReference type="GO" id="GO:0004521">
    <property type="term" value="F:RNA endonuclease activity"/>
    <property type="evidence" value="ECO:0007669"/>
    <property type="project" value="InterPro"/>
</dbReference>
<evidence type="ECO:0000256" key="5">
    <source>
        <dbReference type="ARBA" id="ARBA00035648"/>
    </source>
</evidence>
<comment type="cofactor">
    <cofactor evidence="1">
        <name>a divalent metal cation</name>
        <dbReference type="ChEBI" id="CHEBI:60240"/>
    </cofactor>
</comment>
<dbReference type="Pfam" id="PF03755">
    <property type="entry name" value="YicC-like_N"/>
    <property type="match status" value="1"/>
</dbReference>
<comment type="caution">
    <text evidence="8">The sequence shown here is derived from an EMBL/GenBank/DDBJ whole genome shotgun (WGS) entry which is preliminary data.</text>
</comment>
<dbReference type="AlphaFoldDB" id="A0A0D6PDR6"/>
<dbReference type="EMBL" id="BANC01000020">
    <property type="protein sequence ID" value="GAN79343.1"/>
    <property type="molecule type" value="Genomic_DNA"/>
</dbReference>
<gene>
    <name evidence="8" type="ORF">Aam_020_107</name>
</gene>
<evidence type="ECO:0000259" key="7">
    <source>
        <dbReference type="Pfam" id="PF08340"/>
    </source>
</evidence>
<evidence type="ECO:0000313" key="8">
    <source>
        <dbReference type="EMBL" id="GAN79343.1"/>
    </source>
</evidence>